<dbReference type="SUPFAM" id="SSF52540">
    <property type="entry name" value="P-loop containing nucleoside triphosphate hydrolases"/>
    <property type="match status" value="1"/>
</dbReference>
<evidence type="ECO:0000256" key="8">
    <source>
        <dbReference type="PROSITE-ProRule" id="PRU00552"/>
    </source>
</evidence>
<keyword evidence="2" id="KW-0547">Nucleotide-binding</keyword>
<dbReference type="OrthoDB" id="10265785at2759"/>
<reference evidence="11" key="1">
    <citation type="submission" date="2022-07" db="EMBL/GenBank/DDBJ databases">
        <title>Phylogenomic reconstructions and comparative analyses of Kickxellomycotina fungi.</title>
        <authorList>
            <person name="Reynolds N.K."/>
            <person name="Stajich J.E."/>
            <person name="Barry K."/>
            <person name="Grigoriev I.V."/>
            <person name="Crous P."/>
            <person name="Smith M.E."/>
        </authorList>
    </citation>
    <scope>NUCLEOTIDE SEQUENCE</scope>
    <source>
        <strain evidence="11">NRRL 1565</strain>
    </source>
</reference>
<organism evidence="11 12">
    <name type="scientific">Coemansia guatemalensis</name>
    <dbReference type="NCBI Taxonomy" id="2761395"/>
    <lineage>
        <taxon>Eukaryota</taxon>
        <taxon>Fungi</taxon>
        <taxon>Fungi incertae sedis</taxon>
        <taxon>Zoopagomycota</taxon>
        <taxon>Kickxellomycotina</taxon>
        <taxon>Kickxellomycetes</taxon>
        <taxon>Kickxellales</taxon>
        <taxon>Kickxellaceae</taxon>
        <taxon>Coemansia</taxon>
    </lineage>
</organism>
<evidence type="ECO:0000256" key="4">
    <source>
        <dbReference type="ARBA" id="ARBA00022806"/>
    </source>
</evidence>
<dbReference type="GO" id="GO:0003723">
    <property type="term" value="F:RNA binding"/>
    <property type="evidence" value="ECO:0007669"/>
    <property type="project" value="UniProtKB-KW"/>
</dbReference>
<evidence type="ECO:0000256" key="2">
    <source>
        <dbReference type="ARBA" id="ARBA00022741"/>
    </source>
</evidence>
<evidence type="ECO:0000256" key="1">
    <source>
        <dbReference type="ARBA" id="ARBA00012552"/>
    </source>
</evidence>
<dbReference type="InterPro" id="IPR014014">
    <property type="entry name" value="RNA_helicase_DEAD_Q_motif"/>
</dbReference>
<keyword evidence="5" id="KW-0067">ATP-binding</keyword>
<dbReference type="PROSITE" id="PS51192">
    <property type="entry name" value="HELICASE_ATP_BIND_1"/>
    <property type="match status" value="1"/>
</dbReference>
<dbReference type="PANTHER" id="PTHR47959:SF1">
    <property type="entry name" value="ATP-DEPENDENT RNA HELICASE DBPA"/>
    <property type="match status" value="1"/>
</dbReference>
<protein>
    <recommendedName>
        <fullName evidence="1">RNA helicase</fullName>
        <ecNumber evidence="1">3.6.4.13</ecNumber>
    </recommendedName>
</protein>
<dbReference type="AlphaFoldDB" id="A0A9W8LX67"/>
<feature type="short sequence motif" description="Q motif" evidence="8">
    <location>
        <begin position="17"/>
        <end position="45"/>
    </location>
</feature>
<comment type="catalytic activity">
    <reaction evidence="7">
        <text>ATP + H2O = ADP + phosphate + H(+)</text>
        <dbReference type="Rhea" id="RHEA:13065"/>
        <dbReference type="ChEBI" id="CHEBI:15377"/>
        <dbReference type="ChEBI" id="CHEBI:15378"/>
        <dbReference type="ChEBI" id="CHEBI:30616"/>
        <dbReference type="ChEBI" id="CHEBI:43474"/>
        <dbReference type="ChEBI" id="CHEBI:456216"/>
        <dbReference type="EC" id="3.6.4.13"/>
    </reaction>
</comment>
<name>A0A9W8LX67_9FUNG</name>
<keyword evidence="6" id="KW-0694">RNA-binding</keyword>
<accession>A0A9W8LX67</accession>
<keyword evidence="3 11" id="KW-0378">Hydrolase</keyword>
<evidence type="ECO:0000256" key="7">
    <source>
        <dbReference type="ARBA" id="ARBA00047984"/>
    </source>
</evidence>
<dbReference type="InterPro" id="IPR050079">
    <property type="entry name" value="DEAD_box_RNA_helicase"/>
</dbReference>
<dbReference type="GO" id="GO:0005829">
    <property type="term" value="C:cytosol"/>
    <property type="evidence" value="ECO:0007669"/>
    <property type="project" value="TreeGrafter"/>
</dbReference>
<dbReference type="SMART" id="SM00487">
    <property type="entry name" value="DEXDc"/>
    <property type="match status" value="1"/>
</dbReference>
<sequence>MSQQRHFGPNRGVSTYHTFEEMRLNSNLFQSIREHGFNHPTDIQKGAIMSITSGKDVIVQAASGTGKTSALAISILQRINTDMPQTQALVLSPTHGLAMQMREMIAGLGHYKNVQVQLCVEGINMGNNSHMSEQVPHVISGTPGQVYNMLRQGTLRAEVIEMLVLDGADYIFDHGFIDRFQDLYNYLPSPLQLVFMSNYLTDDILGIAETTMKNPVRILEDPGEDDYSNA</sequence>
<gene>
    <name evidence="11" type="primary">FAL1_1</name>
    <name evidence="11" type="ORF">H4R20_000182</name>
</gene>
<evidence type="ECO:0000313" key="11">
    <source>
        <dbReference type="EMBL" id="KAJ2809372.1"/>
    </source>
</evidence>
<dbReference type="GO" id="GO:0003724">
    <property type="term" value="F:RNA helicase activity"/>
    <property type="evidence" value="ECO:0007669"/>
    <property type="project" value="UniProtKB-EC"/>
</dbReference>
<dbReference type="EMBL" id="JANBUO010000004">
    <property type="protein sequence ID" value="KAJ2809372.1"/>
    <property type="molecule type" value="Genomic_DNA"/>
</dbReference>
<dbReference type="PROSITE" id="PS51195">
    <property type="entry name" value="Q_MOTIF"/>
    <property type="match status" value="1"/>
</dbReference>
<dbReference type="InterPro" id="IPR011545">
    <property type="entry name" value="DEAD/DEAH_box_helicase_dom"/>
</dbReference>
<feature type="domain" description="Helicase ATP-binding" evidence="9">
    <location>
        <begin position="48"/>
        <end position="218"/>
    </location>
</feature>
<evidence type="ECO:0000256" key="6">
    <source>
        <dbReference type="ARBA" id="ARBA00022884"/>
    </source>
</evidence>
<evidence type="ECO:0000256" key="5">
    <source>
        <dbReference type="ARBA" id="ARBA00022840"/>
    </source>
</evidence>
<evidence type="ECO:0000259" key="10">
    <source>
        <dbReference type="PROSITE" id="PS51195"/>
    </source>
</evidence>
<evidence type="ECO:0000313" key="12">
    <source>
        <dbReference type="Proteomes" id="UP001140094"/>
    </source>
</evidence>
<proteinExistence type="predicted"/>
<keyword evidence="4 11" id="KW-0347">Helicase</keyword>
<dbReference type="Gene3D" id="3.40.50.300">
    <property type="entry name" value="P-loop containing nucleotide triphosphate hydrolases"/>
    <property type="match status" value="1"/>
</dbReference>
<dbReference type="GO" id="GO:0005524">
    <property type="term" value="F:ATP binding"/>
    <property type="evidence" value="ECO:0007669"/>
    <property type="project" value="UniProtKB-KW"/>
</dbReference>
<comment type="caution">
    <text evidence="11">The sequence shown here is derived from an EMBL/GenBank/DDBJ whole genome shotgun (WGS) entry which is preliminary data.</text>
</comment>
<dbReference type="EC" id="3.6.4.13" evidence="1"/>
<keyword evidence="12" id="KW-1185">Reference proteome</keyword>
<dbReference type="Pfam" id="PF00270">
    <property type="entry name" value="DEAD"/>
    <property type="match status" value="1"/>
</dbReference>
<dbReference type="PANTHER" id="PTHR47959">
    <property type="entry name" value="ATP-DEPENDENT RNA HELICASE RHLE-RELATED"/>
    <property type="match status" value="1"/>
</dbReference>
<feature type="domain" description="DEAD-box RNA helicase Q" evidence="10">
    <location>
        <begin position="17"/>
        <end position="45"/>
    </location>
</feature>
<dbReference type="InterPro" id="IPR014001">
    <property type="entry name" value="Helicase_ATP-bd"/>
</dbReference>
<dbReference type="GO" id="GO:0016787">
    <property type="term" value="F:hydrolase activity"/>
    <property type="evidence" value="ECO:0007669"/>
    <property type="project" value="UniProtKB-KW"/>
</dbReference>
<evidence type="ECO:0000256" key="3">
    <source>
        <dbReference type="ARBA" id="ARBA00022801"/>
    </source>
</evidence>
<evidence type="ECO:0000259" key="9">
    <source>
        <dbReference type="PROSITE" id="PS51192"/>
    </source>
</evidence>
<dbReference type="Proteomes" id="UP001140094">
    <property type="component" value="Unassembled WGS sequence"/>
</dbReference>
<dbReference type="InterPro" id="IPR027417">
    <property type="entry name" value="P-loop_NTPase"/>
</dbReference>